<evidence type="ECO:0000313" key="1">
    <source>
        <dbReference type="EMBL" id="MFD2798582.1"/>
    </source>
</evidence>
<evidence type="ECO:0008006" key="3">
    <source>
        <dbReference type="Google" id="ProtNLM"/>
    </source>
</evidence>
<name>A0ABW5W3N7_9PSEU</name>
<accession>A0ABW5W3N7</accession>
<gene>
    <name evidence="1" type="ORF">ACFS2C_04165</name>
</gene>
<protein>
    <recommendedName>
        <fullName evidence="3">PCRF domain-containing protein</fullName>
    </recommendedName>
</protein>
<sequence>MSFDQLRQSLAAVHTGLTDARAHTDRAKELLEEYRRVIVEVQAQAEPWVPPQLADALDQIDSEAGRLAGAGELLNHYEARL</sequence>
<organism evidence="1 2">
    <name type="scientific">Prauserella oleivorans</name>
    <dbReference type="NCBI Taxonomy" id="1478153"/>
    <lineage>
        <taxon>Bacteria</taxon>
        <taxon>Bacillati</taxon>
        <taxon>Actinomycetota</taxon>
        <taxon>Actinomycetes</taxon>
        <taxon>Pseudonocardiales</taxon>
        <taxon>Pseudonocardiaceae</taxon>
        <taxon>Prauserella</taxon>
    </lineage>
</organism>
<comment type="caution">
    <text evidence="1">The sequence shown here is derived from an EMBL/GenBank/DDBJ whole genome shotgun (WGS) entry which is preliminary data.</text>
</comment>
<dbReference type="EMBL" id="JBHUOF010000004">
    <property type="protein sequence ID" value="MFD2798582.1"/>
    <property type="molecule type" value="Genomic_DNA"/>
</dbReference>
<dbReference type="Proteomes" id="UP001597478">
    <property type="component" value="Unassembled WGS sequence"/>
</dbReference>
<reference evidence="2" key="1">
    <citation type="journal article" date="2019" name="Int. J. Syst. Evol. Microbiol.">
        <title>The Global Catalogue of Microorganisms (GCM) 10K type strain sequencing project: providing services to taxonomists for standard genome sequencing and annotation.</title>
        <authorList>
            <consortium name="The Broad Institute Genomics Platform"/>
            <consortium name="The Broad Institute Genome Sequencing Center for Infectious Disease"/>
            <person name="Wu L."/>
            <person name="Ma J."/>
        </authorList>
    </citation>
    <scope>NUCLEOTIDE SEQUENCE [LARGE SCALE GENOMIC DNA]</scope>
    <source>
        <strain evidence="2">IBRC-M 10906</strain>
    </source>
</reference>
<dbReference type="RefSeq" id="WP_377389555.1">
    <property type="nucleotide sequence ID" value="NZ_JBHSAN010000017.1"/>
</dbReference>
<evidence type="ECO:0000313" key="2">
    <source>
        <dbReference type="Proteomes" id="UP001597478"/>
    </source>
</evidence>
<keyword evidence="2" id="KW-1185">Reference proteome</keyword>
<proteinExistence type="predicted"/>